<proteinExistence type="predicted"/>
<sequence length="48" mass="5465">MKVLIILAMGTVIYQTQIIIQILTYIIINMAHAYSSKRKQTRTNVGGR</sequence>
<dbReference type="Proteomes" id="UP000005959">
    <property type="component" value="Unassembled WGS sequence"/>
</dbReference>
<evidence type="ECO:0000313" key="2">
    <source>
        <dbReference type="EMBL" id="EHM44029.1"/>
    </source>
</evidence>
<comment type="caution">
    <text evidence="2">The sequence shown here is derived from an EMBL/GenBank/DDBJ whole genome shotgun (WGS) entry which is preliminary data.</text>
</comment>
<evidence type="ECO:0000256" key="1">
    <source>
        <dbReference type="SAM" id="Phobius"/>
    </source>
</evidence>
<dbReference type="EMBL" id="AGCI01000034">
    <property type="protein sequence ID" value="EHM44029.1"/>
    <property type="molecule type" value="Genomic_DNA"/>
</dbReference>
<reference evidence="2 3" key="1">
    <citation type="submission" date="2011-08" db="EMBL/GenBank/DDBJ databases">
        <authorList>
            <person name="Weinstock G."/>
            <person name="Sodergren E."/>
            <person name="Clifton S."/>
            <person name="Fulton L."/>
            <person name="Fulton B."/>
            <person name="Courtney L."/>
            <person name="Fronick C."/>
            <person name="Harrison M."/>
            <person name="Strong C."/>
            <person name="Farmer C."/>
            <person name="Delahaunty K."/>
            <person name="Markovic C."/>
            <person name="Hall O."/>
            <person name="Minx P."/>
            <person name="Tomlinson C."/>
            <person name="Mitreva M."/>
            <person name="Hou S."/>
            <person name="Chen J."/>
            <person name="Wollam A."/>
            <person name="Pepin K.H."/>
            <person name="Johnson M."/>
            <person name="Bhonagiri V."/>
            <person name="Zhang X."/>
            <person name="Suruliraj S."/>
            <person name="Warren W."/>
            <person name="Chinwalla A."/>
            <person name="Mardis E.R."/>
            <person name="Wilson R.K."/>
        </authorList>
    </citation>
    <scope>NUCLEOTIDE SEQUENCE [LARGE SCALE GENOMIC DNA]</scope>
    <source>
        <strain evidence="2 3">ATCC 51873</strain>
    </source>
</reference>
<keyword evidence="1" id="KW-0472">Membrane</keyword>
<name>G9Y514_HAFAL</name>
<accession>G9Y514</accession>
<organism evidence="2 3">
    <name type="scientific">Hafnia alvei ATCC 51873</name>
    <dbReference type="NCBI Taxonomy" id="1002364"/>
    <lineage>
        <taxon>Bacteria</taxon>
        <taxon>Pseudomonadati</taxon>
        <taxon>Pseudomonadota</taxon>
        <taxon>Gammaproteobacteria</taxon>
        <taxon>Enterobacterales</taxon>
        <taxon>Hafniaceae</taxon>
        <taxon>Hafnia</taxon>
    </lineage>
</organism>
<gene>
    <name evidence="2" type="ORF">HMPREF0454_01652</name>
</gene>
<protein>
    <submittedName>
        <fullName evidence="2">Uncharacterized protein</fullName>
    </submittedName>
</protein>
<dbReference type="HOGENOM" id="CLU_3153438_0_0_6"/>
<dbReference type="AlphaFoldDB" id="G9Y514"/>
<feature type="transmembrane region" description="Helical" evidence="1">
    <location>
        <begin position="6"/>
        <end position="28"/>
    </location>
</feature>
<evidence type="ECO:0000313" key="3">
    <source>
        <dbReference type="Proteomes" id="UP000005959"/>
    </source>
</evidence>
<keyword evidence="1" id="KW-1133">Transmembrane helix</keyword>
<keyword evidence="1" id="KW-0812">Transmembrane</keyword>